<accession>A0A3B0TCV1</accession>
<name>A0A3B0TCV1_9ZZZZ</name>
<dbReference type="EMBL" id="UOEN01000195">
    <property type="protein sequence ID" value="VAW13963.1"/>
    <property type="molecule type" value="Genomic_DNA"/>
</dbReference>
<gene>
    <name evidence="1" type="ORF">MNBD_BACTEROID05-370</name>
</gene>
<reference evidence="1" key="1">
    <citation type="submission" date="2018-06" db="EMBL/GenBank/DDBJ databases">
        <authorList>
            <person name="Zhirakovskaya E."/>
        </authorList>
    </citation>
    <scope>NUCLEOTIDE SEQUENCE</scope>
</reference>
<sequence>LNNGTVSETRLNKVEWRSLSFMLGTTYRF</sequence>
<proteinExistence type="predicted"/>
<organism evidence="1">
    <name type="scientific">hydrothermal vent metagenome</name>
    <dbReference type="NCBI Taxonomy" id="652676"/>
    <lineage>
        <taxon>unclassified sequences</taxon>
        <taxon>metagenomes</taxon>
        <taxon>ecological metagenomes</taxon>
    </lineage>
</organism>
<dbReference type="AlphaFoldDB" id="A0A3B0TCV1"/>
<feature type="non-terminal residue" evidence="1">
    <location>
        <position position="1"/>
    </location>
</feature>
<protein>
    <submittedName>
        <fullName evidence="1">Uncharacterized protein</fullName>
    </submittedName>
</protein>
<evidence type="ECO:0000313" key="1">
    <source>
        <dbReference type="EMBL" id="VAW13963.1"/>
    </source>
</evidence>